<sequence>MTKQIDQNEVLRVFSLIENIHELFHQPANYTLENFQKFGEENYSEIHEAYYKIIWNWLSEENQKKLEDR</sequence>
<organism evidence="1 2">
    <name type="scientific">Chromobacterium aquaticum</name>
    <dbReference type="NCBI Taxonomy" id="467180"/>
    <lineage>
        <taxon>Bacteria</taxon>
        <taxon>Pseudomonadati</taxon>
        <taxon>Pseudomonadota</taxon>
        <taxon>Betaproteobacteria</taxon>
        <taxon>Neisseriales</taxon>
        <taxon>Chromobacteriaceae</taxon>
        <taxon>Chromobacterium</taxon>
    </lineage>
</organism>
<evidence type="ECO:0000313" key="1">
    <source>
        <dbReference type="EMBL" id="MFC4492330.1"/>
    </source>
</evidence>
<evidence type="ECO:0000313" key="2">
    <source>
        <dbReference type="Proteomes" id="UP001595999"/>
    </source>
</evidence>
<comment type="caution">
    <text evidence="1">The sequence shown here is derived from an EMBL/GenBank/DDBJ whole genome shotgun (WGS) entry which is preliminary data.</text>
</comment>
<dbReference type="EMBL" id="JBHSEK010000025">
    <property type="protein sequence ID" value="MFC4492330.1"/>
    <property type="molecule type" value="Genomic_DNA"/>
</dbReference>
<dbReference type="Proteomes" id="UP001595999">
    <property type="component" value="Unassembled WGS sequence"/>
</dbReference>
<name>A0ABV9A0I5_9NEIS</name>
<reference evidence="2" key="1">
    <citation type="journal article" date="2019" name="Int. J. Syst. Evol. Microbiol.">
        <title>The Global Catalogue of Microorganisms (GCM) 10K type strain sequencing project: providing services to taxonomists for standard genome sequencing and annotation.</title>
        <authorList>
            <consortium name="The Broad Institute Genomics Platform"/>
            <consortium name="The Broad Institute Genome Sequencing Center for Infectious Disease"/>
            <person name="Wu L."/>
            <person name="Ma J."/>
        </authorList>
    </citation>
    <scope>NUCLEOTIDE SEQUENCE [LARGE SCALE GENOMIC DNA]</scope>
    <source>
        <strain evidence="2">CGMCC 4.7608</strain>
    </source>
</reference>
<proteinExistence type="predicted"/>
<accession>A0ABV9A0I5</accession>
<keyword evidence="2" id="KW-1185">Reference proteome</keyword>
<dbReference type="RefSeq" id="WP_231462032.1">
    <property type="nucleotide sequence ID" value="NZ_JAJOHW010000056.1"/>
</dbReference>
<gene>
    <name evidence="1" type="ORF">ACFO0R_22195</name>
</gene>
<protein>
    <submittedName>
        <fullName evidence="1">Uncharacterized protein</fullName>
    </submittedName>
</protein>